<dbReference type="OrthoDB" id="42845at2759"/>
<keyword evidence="1" id="KW-0812">Transmembrane</keyword>
<keyword evidence="1" id="KW-0472">Membrane</keyword>
<evidence type="ECO:0000256" key="1">
    <source>
        <dbReference type="SAM" id="Phobius"/>
    </source>
</evidence>
<evidence type="ECO:0000313" key="2">
    <source>
        <dbReference type="EMBL" id="VEU33944.1"/>
    </source>
</evidence>
<evidence type="ECO:0000313" key="3">
    <source>
        <dbReference type="Proteomes" id="UP000291116"/>
    </source>
</evidence>
<dbReference type="EMBL" id="CAACVS010000015">
    <property type="protein sequence ID" value="VEU33944.1"/>
    <property type="molecule type" value="Genomic_DNA"/>
</dbReference>
<protein>
    <submittedName>
        <fullName evidence="2">Uncharacterized protein</fullName>
    </submittedName>
</protein>
<dbReference type="Proteomes" id="UP000291116">
    <property type="component" value="Unassembled WGS sequence"/>
</dbReference>
<feature type="transmembrane region" description="Helical" evidence="1">
    <location>
        <begin position="62"/>
        <end position="78"/>
    </location>
</feature>
<dbReference type="AlphaFoldDB" id="A0A448YVZ7"/>
<sequence length="227" mass="26737">MSILCFRCLEAMYGTSPNVTESSIWNYCCYYSNMAPYVWSTKARGIEKTSGTIFFNSFIERLFNFVALSLVLSFLMHFDFEPFEDRIALTGFNVSRDLFSLGHLYNSYLFTVLLYFTLNNLFELNAFGENVKGFATQKVFDSPLTKSKTPTEFWTERWNHMTHLLLKVCFSNCTEAKHFWIRETSLFRLVVFKLPYLFFCYVFLVWDREEYLSRQRNASMTGGLQCS</sequence>
<feature type="transmembrane region" description="Helical" evidence="1">
    <location>
        <begin position="186"/>
        <end position="206"/>
    </location>
</feature>
<name>A0A448YVZ7_9STRA</name>
<keyword evidence="1" id="KW-1133">Transmembrane helix</keyword>
<organism evidence="2 3">
    <name type="scientific">Pseudo-nitzschia multistriata</name>
    <dbReference type="NCBI Taxonomy" id="183589"/>
    <lineage>
        <taxon>Eukaryota</taxon>
        <taxon>Sar</taxon>
        <taxon>Stramenopiles</taxon>
        <taxon>Ochrophyta</taxon>
        <taxon>Bacillariophyta</taxon>
        <taxon>Bacillariophyceae</taxon>
        <taxon>Bacillariophycidae</taxon>
        <taxon>Bacillariales</taxon>
        <taxon>Bacillariaceae</taxon>
        <taxon>Pseudo-nitzschia</taxon>
    </lineage>
</organism>
<reference evidence="2 3" key="1">
    <citation type="submission" date="2019-01" db="EMBL/GenBank/DDBJ databases">
        <authorList>
            <person name="Ferrante I. M."/>
        </authorList>
    </citation>
    <scope>NUCLEOTIDE SEQUENCE [LARGE SCALE GENOMIC DNA]</scope>
    <source>
        <strain evidence="2 3">B856</strain>
    </source>
</reference>
<feature type="transmembrane region" description="Helical" evidence="1">
    <location>
        <begin position="98"/>
        <end position="118"/>
    </location>
</feature>
<accession>A0A448YVZ7</accession>
<gene>
    <name evidence="2" type="ORF">PSNMU_V1.4_AUG-EV-PASAV3_0006740</name>
</gene>
<proteinExistence type="predicted"/>
<keyword evidence="3" id="KW-1185">Reference proteome</keyword>